<dbReference type="CDD" id="cd02440">
    <property type="entry name" value="AdoMet_MTases"/>
    <property type="match status" value="1"/>
</dbReference>
<dbReference type="Gene3D" id="3.40.50.150">
    <property type="entry name" value="Vaccinia Virus protein VP39"/>
    <property type="match status" value="1"/>
</dbReference>
<protein>
    <recommendedName>
        <fullName evidence="3">Class I SAM-dependent methyltransferase</fullName>
    </recommendedName>
</protein>
<accession>A0A2T1M3V8</accession>
<organism evidence="1 2">
    <name type="scientific">Aphanothece hegewaldii CCALA 016</name>
    <dbReference type="NCBI Taxonomy" id="2107694"/>
    <lineage>
        <taxon>Bacteria</taxon>
        <taxon>Bacillati</taxon>
        <taxon>Cyanobacteriota</taxon>
        <taxon>Cyanophyceae</taxon>
        <taxon>Oscillatoriophycideae</taxon>
        <taxon>Chroococcales</taxon>
        <taxon>Aphanothecaceae</taxon>
        <taxon>Aphanothece</taxon>
    </lineage>
</organism>
<dbReference type="EMBL" id="PXOH01000001">
    <property type="protein sequence ID" value="PSF39515.1"/>
    <property type="molecule type" value="Genomic_DNA"/>
</dbReference>
<reference evidence="1 2" key="1">
    <citation type="submission" date="2018-03" db="EMBL/GenBank/DDBJ databases">
        <title>The ancient ancestry and fast evolution of plastids.</title>
        <authorList>
            <person name="Moore K.R."/>
            <person name="Magnabosco C."/>
            <person name="Momper L."/>
            <person name="Gold D.A."/>
            <person name="Bosak T."/>
            <person name="Fournier G.P."/>
        </authorList>
    </citation>
    <scope>NUCLEOTIDE SEQUENCE [LARGE SCALE GENOMIC DNA]</scope>
    <source>
        <strain evidence="1 2">CCALA 016</strain>
    </source>
</reference>
<name>A0A2T1M3V8_9CHRO</name>
<dbReference type="AlphaFoldDB" id="A0A2T1M3V8"/>
<comment type="caution">
    <text evidence="1">The sequence shown here is derived from an EMBL/GenBank/DDBJ whole genome shotgun (WGS) entry which is preliminary data.</text>
</comment>
<evidence type="ECO:0008006" key="3">
    <source>
        <dbReference type="Google" id="ProtNLM"/>
    </source>
</evidence>
<dbReference type="OrthoDB" id="9071885at2"/>
<dbReference type="Proteomes" id="UP000239001">
    <property type="component" value="Unassembled WGS sequence"/>
</dbReference>
<dbReference type="SUPFAM" id="SSF53335">
    <property type="entry name" value="S-adenosyl-L-methionine-dependent methyltransferases"/>
    <property type="match status" value="1"/>
</dbReference>
<dbReference type="Pfam" id="PF13489">
    <property type="entry name" value="Methyltransf_23"/>
    <property type="match status" value="1"/>
</dbReference>
<dbReference type="InterPro" id="IPR029063">
    <property type="entry name" value="SAM-dependent_MTases_sf"/>
</dbReference>
<evidence type="ECO:0000313" key="2">
    <source>
        <dbReference type="Proteomes" id="UP000239001"/>
    </source>
</evidence>
<evidence type="ECO:0000313" key="1">
    <source>
        <dbReference type="EMBL" id="PSF39515.1"/>
    </source>
</evidence>
<proteinExistence type="predicted"/>
<keyword evidence="2" id="KW-1185">Reference proteome</keyword>
<dbReference type="PANTHER" id="PTHR43861">
    <property type="entry name" value="TRANS-ACONITATE 2-METHYLTRANSFERASE-RELATED"/>
    <property type="match status" value="1"/>
</dbReference>
<sequence>MVEVSNNAPQCPLSDQEMKLWLSMPIDAITGQPMINNIYYCSESDYGMVFPRPSINAIADFYNLNNYYTQGESHFQEKSNNSFLDKLRVHIAWRFDKGVHLTAQLIDQLVNHKSSKICDIGCGSGQLLKELKMMGHDVMGVEPNERSTVYSQDLDVYIGTAENIPKQIAENRFDVIIMTHVLEHCLAPKVALSNIYELLRPGGYLICEVPNNACLGFKYSGVTWTMLDLPRHLNFFTSSNLQEICQQANFEIQAINYSGYCRQFSNSWIDYEREIYNKIIAAQVNPMPFPVKNSKFRAWQLLFLTLFATPDKKYDSISVIATKPQN</sequence>
<reference evidence="1 2" key="2">
    <citation type="submission" date="2018-03" db="EMBL/GenBank/DDBJ databases">
        <authorList>
            <person name="Keele B.F."/>
        </authorList>
    </citation>
    <scope>NUCLEOTIDE SEQUENCE [LARGE SCALE GENOMIC DNA]</scope>
    <source>
        <strain evidence="1 2">CCALA 016</strain>
    </source>
</reference>
<gene>
    <name evidence="1" type="ORF">C7H19_01625</name>
</gene>